<dbReference type="OrthoDB" id="27601at2759"/>
<gene>
    <name evidence="2" type="ORF">RFI_15751</name>
</gene>
<reference evidence="2 3" key="1">
    <citation type="journal article" date="2013" name="Curr. Biol.">
        <title>The Genome of the Foraminiferan Reticulomyxa filosa.</title>
        <authorList>
            <person name="Glockner G."/>
            <person name="Hulsmann N."/>
            <person name="Schleicher M."/>
            <person name="Noegel A.A."/>
            <person name="Eichinger L."/>
            <person name="Gallinger C."/>
            <person name="Pawlowski J."/>
            <person name="Sierra R."/>
            <person name="Euteneuer U."/>
            <person name="Pillet L."/>
            <person name="Moustafa A."/>
            <person name="Platzer M."/>
            <person name="Groth M."/>
            <person name="Szafranski K."/>
            <person name="Schliwa M."/>
        </authorList>
    </citation>
    <scope>NUCLEOTIDE SEQUENCE [LARGE SCALE GENOMIC DNA]</scope>
</reference>
<dbReference type="Pfam" id="PF01702">
    <property type="entry name" value="TGT"/>
    <property type="match status" value="1"/>
</dbReference>
<feature type="non-terminal residue" evidence="2">
    <location>
        <position position="1"/>
    </location>
</feature>
<proteinExistence type="predicted"/>
<dbReference type="NCBIfam" id="TIGR00449">
    <property type="entry name" value="tgt_general"/>
    <property type="match status" value="1"/>
</dbReference>
<dbReference type="AlphaFoldDB" id="X6N623"/>
<protein>
    <recommendedName>
        <fullName evidence="1">tRNA-guanine(15) transglycosylase-like domain-containing protein</fullName>
    </recommendedName>
</protein>
<comment type="caution">
    <text evidence="2">The sequence shown here is derived from an EMBL/GenBank/DDBJ whole genome shotgun (WGS) entry which is preliminary data.</text>
</comment>
<organism evidence="2 3">
    <name type="scientific">Reticulomyxa filosa</name>
    <dbReference type="NCBI Taxonomy" id="46433"/>
    <lineage>
        <taxon>Eukaryota</taxon>
        <taxon>Sar</taxon>
        <taxon>Rhizaria</taxon>
        <taxon>Retaria</taxon>
        <taxon>Foraminifera</taxon>
        <taxon>Monothalamids</taxon>
        <taxon>Reticulomyxidae</taxon>
        <taxon>Reticulomyxa</taxon>
    </lineage>
</organism>
<evidence type="ECO:0000313" key="3">
    <source>
        <dbReference type="Proteomes" id="UP000023152"/>
    </source>
</evidence>
<dbReference type="InterPro" id="IPR036511">
    <property type="entry name" value="TGT-like_sf"/>
</dbReference>
<evidence type="ECO:0000259" key="1">
    <source>
        <dbReference type="Pfam" id="PF01702"/>
    </source>
</evidence>
<dbReference type="InterPro" id="IPR002616">
    <property type="entry name" value="tRNA_ribo_trans-like"/>
</dbReference>
<sequence length="268" mass="30467">IKSGRIATIQGGNDKKAREYCCKNVLSKLKEEKVLNTENNANTVGFLIGGLGFGDSLQAKFKSFKLSHIRLVRGCVSLNEVWIAIANGMDAVISAYPTQLTEQGLAMTNAISPVDMKTLATQKNWDPKIDKICIRDLSFAQDSAPLLSQCSCFTCQRHSRAYIRHLFNTHEMNAHILLQMFCLRLFVCNRLVDFSFSLLTYAMTNSHNIHRYLQFVDAIREHIQNDNIQEFAEWWQTYQLTLCSPNQTRDSSSVLTTDQKDELMVDVD</sequence>
<dbReference type="GO" id="GO:0006400">
    <property type="term" value="P:tRNA modification"/>
    <property type="evidence" value="ECO:0007669"/>
    <property type="project" value="InterPro"/>
</dbReference>
<dbReference type="Proteomes" id="UP000023152">
    <property type="component" value="Unassembled WGS sequence"/>
</dbReference>
<dbReference type="PANTHER" id="PTHR46064:SF1">
    <property type="entry name" value="QUEUINE TRNA-RIBOSYLTRANSFERASE ACCESSORY SUBUNIT 2"/>
    <property type="match status" value="1"/>
</dbReference>
<dbReference type="SUPFAM" id="SSF51713">
    <property type="entry name" value="tRNA-guanine transglycosylase"/>
    <property type="match status" value="2"/>
</dbReference>
<keyword evidence="3" id="KW-1185">Reference proteome</keyword>
<feature type="domain" description="tRNA-guanine(15) transglycosylase-like" evidence="1">
    <location>
        <begin position="6"/>
        <end position="180"/>
    </location>
</feature>
<dbReference type="Gene3D" id="3.20.20.105">
    <property type="entry name" value="Queuine tRNA-ribosyltransferase-like"/>
    <property type="match status" value="1"/>
</dbReference>
<evidence type="ECO:0000313" key="2">
    <source>
        <dbReference type="EMBL" id="ETO21456.1"/>
    </source>
</evidence>
<dbReference type="EMBL" id="ASPP01011606">
    <property type="protein sequence ID" value="ETO21456.1"/>
    <property type="molecule type" value="Genomic_DNA"/>
</dbReference>
<dbReference type="InterPro" id="IPR050852">
    <property type="entry name" value="Queuine_tRNA-ribosyltrfase"/>
</dbReference>
<accession>X6N623</accession>
<name>X6N623_RETFI</name>
<dbReference type="PANTHER" id="PTHR46064">
    <property type="entry name" value="QUEUINE TRNA-RIBOSYLTRANSFERASE ACCESSORY SUBUNIT 2"/>
    <property type="match status" value="1"/>
</dbReference>